<sequence>SDLTKMRRYLLNQNPSSGSDVEKALNEQYKIMKTLGHGSFGEVKLAKHLSTRTKVAIKILQKSRRNVHSKSEIEIMKDLDHPYIIKLHQVIETTDNTYMILEYVAGGDLMSRVKKAGYLKEKVSRRVFKQLLCALHYCHSKGIAHRDIKPENILLDKHDNVKLSDFGLIPYCAPEPFEGNDLGVVLYFMSTGYLPFQGYTYEETRRRVLKGKYPMKFKLSPDLWEVITKLLTVDPRKWPTIGDIVNLSWL</sequence>
<evidence type="ECO:0000256" key="3">
    <source>
        <dbReference type="ARBA" id="ARBA00022679"/>
    </source>
</evidence>
<dbReference type="GO" id="GO:0005634">
    <property type="term" value="C:nucleus"/>
    <property type="evidence" value="ECO:0007669"/>
    <property type="project" value="TreeGrafter"/>
</dbReference>
<dbReference type="FunFam" id="1.10.510.10:FF:000571">
    <property type="entry name" value="Maternal embryonic leucine zipper kinase"/>
    <property type="match status" value="1"/>
</dbReference>
<reference evidence="12" key="1">
    <citation type="submission" date="2025-08" db="UniProtKB">
        <authorList>
            <consortium name="Ensembl"/>
        </authorList>
    </citation>
    <scope>IDENTIFICATION</scope>
</reference>
<proteinExistence type="inferred from homology"/>
<feature type="domain" description="Protein kinase" evidence="11">
    <location>
        <begin position="29"/>
        <end position="250"/>
    </location>
</feature>
<evidence type="ECO:0000256" key="8">
    <source>
        <dbReference type="ARBA" id="ARBA00048679"/>
    </source>
</evidence>
<dbReference type="InterPro" id="IPR011009">
    <property type="entry name" value="Kinase-like_dom_sf"/>
</dbReference>
<evidence type="ECO:0000313" key="13">
    <source>
        <dbReference type="Proteomes" id="UP000694381"/>
    </source>
</evidence>
<keyword evidence="4 9" id="KW-0547">Nucleotide-binding</keyword>
<dbReference type="OMA" id="TNEYAHT"/>
<dbReference type="InterPro" id="IPR000719">
    <property type="entry name" value="Prot_kinase_dom"/>
</dbReference>
<dbReference type="EC" id="2.7.11.1" evidence="1"/>
<dbReference type="InterPro" id="IPR008271">
    <property type="entry name" value="Ser/Thr_kinase_AS"/>
</dbReference>
<dbReference type="InterPro" id="IPR017441">
    <property type="entry name" value="Protein_kinase_ATP_BS"/>
</dbReference>
<dbReference type="GO" id="GO:0004674">
    <property type="term" value="F:protein serine/threonine kinase activity"/>
    <property type="evidence" value="ECO:0007669"/>
    <property type="project" value="UniProtKB-KW"/>
</dbReference>
<dbReference type="Ensembl" id="ENSNGAT00000000097.1">
    <property type="protein sequence ID" value="ENSNGAP00000000095.1"/>
    <property type="gene ID" value="ENSNGAG00000000084.1"/>
</dbReference>
<comment type="catalytic activity">
    <reaction evidence="8">
        <text>L-seryl-[protein] + ATP = O-phospho-L-seryl-[protein] + ADP + H(+)</text>
        <dbReference type="Rhea" id="RHEA:17989"/>
        <dbReference type="Rhea" id="RHEA-COMP:9863"/>
        <dbReference type="Rhea" id="RHEA-COMP:11604"/>
        <dbReference type="ChEBI" id="CHEBI:15378"/>
        <dbReference type="ChEBI" id="CHEBI:29999"/>
        <dbReference type="ChEBI" id="CHEBI:30616"/>
        <dbReference type="ChEBI" id="CHEBI:83421"/>
        <dbReference type="ChEBI" id="CHEBI:456216"/>
        <dbReference type="EC" id="2.7.11.1"/>
    </reaction>
</comment>
<dbReference type="GO" id="GO:0035556">
    <property type="term" value="P:intracellular signal transduction"/>
    <property type="evidence" value="ECO:0007669"/>
    <property type="project" value="TreeGrafter"/>
</dbReference>
<dbReference type="AlphaFoldDB" id="A0A8C6Q8F3"/>
<evidence type="ECO:0000256" key="9">
    <source>
        <dbReference type="PROSITE-ProRule" id="PRU10141"/>
    </source>
</evidence>
<evidence type="ECO:0000256" key="1">
    <source>
        <dbReference type="ARBA" id="ARBA00012513"/>
    </source>
</evidence>
<dbReference type="PROSITE" id="PS00108">
    <property type="entry name" value="PROTEIN_KINASE_ST"/>
    <property type="match status" value="1"/>
</dbReference>
<dbReference type="Pfam" id="PF00069">
    <property type="entry name" value="Pkinase"/>
    <property type="match status" value="1"/>
</dbReference>
<feature type="binding site" evidence="9">
    <location>
        <position position="58"/>
    </location>
    <ligand>
        <name>ATP</name>
        <dbReference type="ChEBI" id="CHEBI:30616"/>
    </ligand>
</feature>
<keyword evidence="6 9" id="KW-0067">ATP-binding</keyword>
<keyword evidence="3" id="KW-0808">Transferase</keyword>
<comment type="similarity">
    <text evidence="10">Belongs to the protein kinase superfamily.</text>
</comment>
<dbReference type="SMART" id="SM00220">
    <property type="entry name" value="S_TKc"/>
    <property type="match status" value="1"/>
</dbReference>
<dbReference type="PROSITE" id="PS00107">
    <property type="entry name" value="PROTEIN_KINASE_ATP"/>
    <property type="match status" value="1"/>
</dbReference>
<protein>
    <recommendedName>
        <fullName evidence="1">non-specific serine/threonine protein kinase</fullName>
        <ecNumber evidence="1">2.7.11.1</ecNumber>
    </recommendedName>
</protein>
<evidence type="ECO:0000313" key="12">
    <source>
        <dbReference type="Ensembl" id="ENSNGAP00000000095.1"/>
    </source>
</evidence>
<dbReference type="Proteomes" id="UP000694381">
    <property type="component" value="Unassembled WGS sequence"/>
</dbReference>
<comment type="catalytic activity">
    <reaction evidence="7">
        <text>L-threonyl-[protein] + ATP = O-phospho-L-threonyl-[protein] + ADP + H(+)</text>
        <dbReference type="Rhea" id="RHEA:46608"/>
        <dbReference type="Rhea" id="RHEA-COMP:11060"/>
        <dbReference type="Rhea" id="RHEA-COMP:11605"/>
        <dbReference type="ChEBI" id="CHEBI:15378"/>
        <dbReference type="ChEBI" id="CHEBI:30013"/>
        <dbReference type="ChEBI" id="CHEBI:30616"/>
        <dbReference type="ChEBI" id="CHEBI:61977"/>
        <dbReference type="ChEBI" id="CHEBI:456216"/>
        <dbReference type="EC" id="2.7.11.1"/>
    </reaction>
</comment>
<keyword evidence="13" id="KW-1185">Reference proteome</keyword>
<evidence type="ECO:0000256" key="5">
    <source>
        <dbReference type="ARBA" id="ARBA00022777"/>
    </source>
</evidence>
<keyword evidence="5" id="KW-0418">Kinase</keyword>
<evidence type="ECO:0000256" key="10">
    <source>
        <dbReference type="RuleBase" id="RU000304"/>
    </source>
</evidence>
<evidence type="ECO:0000256" key="6">
    <source>
        <dbReference type="ARBA" id="ARBA00022840"/>
    </source>
</evidence>
<evidence type="ECO:0000256" key="2">
    <source>
        <dbReference type="ARBA" id="ARBA00022527"/>
    </source>
</evidence>
<dbReference type="GO" id="GO:0005524">
    <property type="term" value="F:ATP binding"/>
    <property type="evidence" value="ECO:0007669"/>
    <property type="project" value="UniProtKB-UniRule"/>
</dbReference>
<dbReference type="CDD" id="cd14003">
    <property type="entry name" value="STKc_AMPK-like"/>
    <property type="match status" value="1"/>
</dbReference>
<reference evidence="12" key="2">
    <citation type="submission" date="2025-09" db="UniProtKB">
        <authorList>
            <consortium name="Ensembl"/>
        </authorList>
    </citation>
    <scope>IDENTIFICATION</scope>
</reference>
<evidence type="ECO:0000259" key="11">
    <source>
        <dbReference type="PROSITE" id="PS50011"/>
    </source>
</evidence>
<accession>A0A8C6Q8F3</accession>
<dbReference type="PANTHER" id="PTHR24346">
    <property type="entry name" value="MAP/MICROTUBULE AFFINITY-REGULATING KINASE"/>
    <property type="match status" value="1"/>
</dbReference>
<keyword evidence="2 10" id="KW-0723">Serine/threonine-protein kinase</keyword>
<dbReference type="PANTHER" id="PTHR24346:SF85">
    <property type="entry name" value="RIKEN CDNA 1810024B03 GENE"/>
    <property type="match status" value="1"/>
</dbReference>
<dbReference type="GeneTree" id="ENSGT00940000154889"/>
<dbReference type="Gene3D" id="1.10.510.10">
    <property type="entry name" value="Transferase(Phosphotransferase) domain 1"/>
    <property type="match status" value="1"/>
</dbReference>
<organism evidence="12 13">
    <name type="scientific">Nannospalax galili</name>
    <name type="common">Northern Israeli blind subterranean mole rat</name>
    <name type="synonym">Spalax galili</name>
    <dbReference type="NCBI Taxonomy" id="1026970"/>
    <lineage>
        <taxon>Eukaryota</taxon>
        <taxon>Metazoa</taxon>
        <taxon>Chordata</taxon>
        <taxon>Craniata</taxon>
        <taxon>Vertebrata</taxon>
        <taxon>Euteleostomi</taxon>
        <taxon>Mammalia</taxon>
        <taxon>Eutheria</taxon>
        <taxon>Euarchontoglires</taxon>
        <taxon>Glires</taxon>
        <taxon>Rodentia</taxon>
        <taxon>Myomorpha</taxon>
        <taxon>Muroidea</taxon>
        <taxon>Spalacidae</taxon>
        <taxon>Spalacinae</taxon>
        <taxon>Nannospalax</taxon>
    </lineage>
</organism>
<dbReference type="PROSITE" id="PS50011">
    <property type="entry name" value="PROTEIN_KINASE_DOM"/>
    <property type="match status" value="1"/>
</dbReference>
<name>A0A8C6Q8F3_NANGA</name>
<dbReference type="FunFam" id="3.30.200.20:FF:000003">
    <property type="entry name" value="Non-specific serine/threonine protein kinase"/>
    <property type="match status" value="1"/>
</dbReference>
<dbReference type="GO" id="GO:0045719">
    <property type="term" value="P:negative regulation of glycogen biosynthetic process"/>
    <property type="evidence" value="ECO:0007669"/>
    <property type="project" value="TreeGrafter"/>
</dbReference>
<evidence type="ECO:0000256" key="4">
    <source>
        <dbReference type="ARBA" id="ARBA00022741"/>
    </source>
</evidence>
<dbReference type="GO" id="GO:0005829">
    <property type="term" value="C:cytosol"/>
    <property type="evidence" value="ECO:0007669"/>
    <property type="project" value="TreeGrafter"/>
</dbReference>
<evidence type="ECO:0000256" key="7">
    <source>
        <dbReference type="ARBA" id="ARBA00047899"/>
    </source>
</evidence>
<dbReference type="SUPFAM" id="SSF56112">
    <property type="entry name" value="Protein kinase-like (PK-like)"/>
    <property type="match status" value="1"/>
</dbReference>